<gene>
    <name evidence="3" type="ORF">Z518_06516</name>
</gene>
<dbReference type="OrthoDB" id="3592035at2759"/>
<evidence type="ECO:0000313" key="4">
    <source>
        <dbReference type="Proteomes" id="UP000053617"/>
    </source>
</evidence>
<dbReference type="InterPro" id="IPR048527">
    <property type="entry name" value="Sde182_C"/>
</dbReference>
<dbReference type="InterPro" id="IPR013783">
    <property type="entry name" value="Ig-like_fold"/>
</dbReference>
<feature type="domain" description="Cellulose-binding Sde182 nucleoside hydrolase-like" evidence="1">
    <location>
        <begin position="15"/>
        <end position="128"/>
    </location>
</feature>
<dbReference type="InterPro" id="IPR011483">
    <property type="entry name" value="Sde182_NH-like"/>
</dbReference>
<dbReference type="VEuPathDB" id="FungiDB:Z518_06516"/>
<dbReference type="HOGENOM" id="CLU_837151_0_0_1"/>
<dbReference type="InterPro" id="IPR036452">
    <property type="entry name" value="Ribo_hydro-like"/>
</dbReference>
<protein>
    <submittedName>
        <fullName evidence="3">Uncharacterized protein</fullName>
    </submittedName>
</protein>
<dbReference type="Gene3D" id="2.60.40.10">
    <property type="entry name" value="Immunoglobulins"/>
    <property type="match status" value="1"/>
</dbReference>
<dbReference type="Gene3D" id="3.90.245.10">
    <property type="entry name" value="Ribonucleoside hydrolase-like"/>
    <property type="match status" value="2"/>
</dbReference>
<reference evidence="3 4" key="1">
    <citation type="submission" date="2015-01" db="EMBL/GenBank/DDBJ databases">
        <title>The Genome Sequence of Rhinocladiella mackenzie CBS 650.93.</title>
        <authorList>
            <consortium name="The Broad Institute Genomics Platform"/>
            <person name="Cuomo C."/>
            <person name="de Hoog S."/>
            <person name="Gorbushina A."/>
            <person name="Stielow B."/>
            <person name="Teixiera M."/>
            <person name="Abouelleil A."/>
            <person name="Chapman S.B."/>
            <person name="Priest M."/>
            <person name="Young S.K."/>
            <person name="Wortman J."/>
            <person name="Nusbaum C."/>
            <person name="Birren B."/>
        </authorList>
    </citation>
    <scope>NUCLEOTIDE SEQUENCE [LARGE SCALE GENOMIC DNA]</scope>
    <source>
        <strain evidence="3 4">CBS 650.93</strain>
    </source>
</reference>
<accession>A0A0D2II76</accession>
<dbReference type="Proteomes" id="UP000053617">
    <property type="component" value="Unassembled WGS sequence"/>
</dbReference>
<evidence type="ECO:0000313" key="3">
    <source>
        <dbReference type="EMBL" id="KIX02966.1"/>
    </source>
</evidence>
<dbReference type="Pfam" id="PF21027">
    <property type="entry name" value="Sde0182_C"/>
    <property type="match status" value="1"/>
</dbReference>
<dbReference type="GO" id="GO:0016799">
    <property type="term" value="F:hydrolase activity, hydrolyzing N-glycosyl compounds"/>
    <property type="evidence" value="ECO:0007669"/>
    <property type="project" value="InterPro"/>
</dbReference>
<name>A0A0D2II76_9EURO</name>
<dbReference type="EMBL" id="KN847479">
    <property type="protein sequence ID" value="KIX02966.1"/>
    <property type="molecule type" value="Genomic_DNA"/>
</dbReference>
<keyword evidence="4" id="KW-1185">Reference proteome</keyword>
<sequence length="332" mass="37449">MADQRIIRVCRTRPRVFVTSDIGNEPDDSESFVRYLLYSRTKGLVPCTSTHQRTRTRPDLMEAALRGYAQVVDNLNAHTDPDNKYPDAQTLFDLLKSGPTVYGRLALEPDCPLADGTKLLIESIDESEELLSTAAVKRFCSKLWIYMISDQDDTVIGCDGKTYQSNFATVWRWAKAFQNDFAVRMPWSLSADISKANHAPLAIVNGHMEGPLPLRLKIEAGDKLHLDASESYDPDGDVLTFHWFHYKEPTIAMGIWDLLIPDIDIVNVDTEFPGRKVEITMPPPEACGIDYVSETTATQLMTTYKRVIVQTTNRQLRGGRGPIPRIADWEPK</sequence>
<proteinExistence type="predicted"/>
<dbReference type="AlphaFoldDB" id="A0A0D2II76"/>
<dbReference type="RefSeq" id="XP_013270102.1">
    <property type="nucleotide sequence ID" value="XM_013414648.1"/>
</dbReference>
<organism evidence="3 4">
    <name type="scientific">Rhinocladiella mackenziei CBS 650.93</name>
    <dbReference type="NCBI Taxonomy" id="1442369"/>
    <lineage>
        <taxon>Eukaryota</taxon>
        <taxon>Fungi</taxon>
        <taxon>Dikarya</taxon>
        <taxon>Ascomycota</taxon>
        <taxon>Pezizomycotina</taxon>
        <taxon>Eurotiomycetes</taxon>
        <taxon>Chaetothyriomycetidae</taxon>
        <taxon>Chaetothyriales</taxon>
        <taxon>Herpotrichiellaceae</taxon>
        <taxon>Rhinocladiella</taxon>
    </lineage>
</organism>
<dbReference type="GeneID" id="25294587"/>
<dbReference type="STRING" id="1442369.A0A0D2II76"/>
<evidence type="ECO:0000259" key="1">
    <source>
        <dbReference type="Pfam" id="PF07632"/>
    </source>
</evidence>
<dbReference type="Pfam" id="PF07632">
    <property type="entry name" value="Sde182_NH-like"/>
    <property type="match status" value="1"/>
</dbReference>
<feature type="domain" description="Cellulose-binding Sde182 C-terminal" evidence="2">
    <location>
        <begin position="224"/>
        <end position="311"/>
    </location>
</feature>
<evidence type="ECO:0000259" key="2">
    <source>
        <dbReference type="Pfam" id="PF21027"/>
    </source>
</evidence>